<evidence type="ECO:0000313" key="4">
    <source>
        <dbReference type="Proteomes" id="UP000321083"/>
    </source>
</evidence>
<reference evidence="3 4" key="2">
    <citation type="submission" date="2019-08" db="EMBL/GenBank/DDBJ databases">
        <authorList>
            <person name="Henke P."/>
        </authorList>
    </citation>
    <scope>NUCLEOTIDE SEQUENCE [LARGE SCALE GENOMIC DNA]</scope>
    <source>
        <strain evidence="3">Phe10_nw2017</strain>
    </source>
</reference>
<proteinExistence type="predicted"/>
<evidence type="ECO:0000256" key="1">
    <source>
        <dbReference type="SAM" id="Phobius"/>
    </source>
</evidence>
<dbReference type="GO" id="GO:0006508">
    <property type="term" value="P:proteolysis"/>
    <property type="evidence" value="ECO:0007669"/>
    <property type="project" value="UniProtKB-KW"/>
</dbReference>
<reference evidence="3 4" key="1">
    <citation type="submission" date="2019-08" db="EMBL/GenBank/DDBJ databases">
        <title>100 year-old enigma solved: identification of Planctomyces bekefii, the type genus and species of the phylum Planctomycetes.</title>
        <authorList>
            <person name="Svetlana D.N."/>
            <person name="Overmann J."/>
        </authorList>
    </citation>
    <scope>NUCLEOTIDE SEQUENCE [LARGE SCALE GENOMIC DNA]</scope>
    <source>
        <strain evidence="3">Phe10_nw2017</strain>
    </source>
</reference>
<dbReference type="AlphaFoldDB" id="A0A5C6MA17"/>
<dbReference type="InterPro" id="IPR003675">
    <property type="entry name" value="Rce1/LyrA-like_dom"/>
</dbReference>
<dbReference type="EMBL" id="SRHE01000162">
    <property type="protein sequence ID" value="TWW09854.1"/>
    <property type="molecule type" value="Genomic_DNA"/>
</dbReference>
<accession>A0A5C6MA17</accession>
<feature type="transmembrane region" description="Helical" evidence="1">
    <location>
        <begin position="52"/>
        <end position="79"/>
    </location>
</feature>
<dbReference type="Pfam" id="PF02517">
    <property type="entry name" value="Rce1-like"/>
    <property type="match status" value="1"/>
</dbReference>
<protein>
    <submittedName>
        <fullName evidence="3">CAAX amino protease</fullName>
    </submittedName>
</protein>
<feature type="domain" description="CAAX prenyl protease 2/Lysostaphin resistance protein A-like" evidence="2">
    <location>
        <begin position="137"/>
        <end position="238"/>
    </location>
</feature>
<keyword evidence="3" id="KW-0378">Hydrolase</keyword>
<dbReference type="GO" id="GO:0004175">
    <property type="term" value="F:endopeptidase activity"/>
    <property type="evidence" value="ECO:0007669"/>
    <property type="project" value="UniProtKB-ARBA"/>
</dbReference>
<keyword evidence="1" id="KW-1133">Transmembrane helix</keyword>
<feature type="transmembrane region" description="Helical" evidence="1">
    <location>
        <begin position="201"/>
        <end position="223"/>
    </location>
</feature>
<keyword evidence="4" id="KW-1185">Reference proteome</keyword>
<organism evidence="3 4">
    <name type="scientific">Planctomyces bekefii</name>
    <dbReference type="NCBI Taxonomy" id="1653850"/>
    <lineage>
        <taxon>Bacteria</taxon>
        <taxon>Pseudomonadati</taxon>
        <taxon>Planctomycetota</taxon>
        <taxon>Planctomycetia</taxon>
        <taxon>Planctomycetales</taxon>
        <taxon>Planctomycetaceae</taxon>
        <taxon>Planctomyces</taxon>
    </lineage>
</organism>
<keyword evidence="1" id="KW-0812">Transmembrane</keyword>
<name>A0A5C6MA17_9PLAN</name>
<feature type="transmembrane region" description="Helical" evidence="1">
    <location>
        <begin position="177"/>
        <end position="195"/>
    </location>
</feature>
<dbReference type="GO" id="GO:0080120">
    <property type="term" value="P:CAAX-box protein maturation"/>
    <property type="evidence" value="ECO:0007669"/>
    <property type="project" value="UniProtKB-ARBA"/>
</dbReference>
<sequence length="247" mass="27032">MSDVSGQPDYWNEARSPLASLCFLLPWLVIYEWGVFAAGVSDPDLVRNGADFWLRSLLVQAGAGQLLLPVLVLGILLFWHIAGRHPWSLQFSTQAGMLAESLLLAASLAALGRLHDFAFHWGSQFAERPLLNSLSPTLIRAVSFVGAGVYEEVMFRLLLVPLAFLFFRLFEFPRGLAAVMAAVSTSFLFALAHHVGPQADAFHLFSFSFRAAAGLFFACVFLLRGFGITVGCHAAYDLLVGILLMVP</sequence>
<gene>
    <name evidence="3" type="ORF">E3A20_10140</name>
</gene>
<dbReference type="Proteomes" id="UP000321083">
    <property type="component" value="Unassembled WGS sequence"/>
</dbReference>
<evidence type="ECO:0000313" key="3">
    <source>
        <dbReference type="EMBL" id="TWW09854.1"/>
    </source>
</evidence>
<keyword evidence="3" id="KW-0645">Protease</keyword>
<feature type="transmembrane region" description="Helical" evidence="1">
    <location>
        <begin position="21"/>
        <end position="40"/>
    </location>
</feature>
<feature type="non-terminal residue" evidence="3">
    <location>
        <position position="247"/>
    </location>
</feature>
<feature type="transmembrane region" description="Helical" evidence="1">
    <location>
        <begin position="153"/>
        <end position="170"/>
    </location>
</feature>
<comment type="caution">
    <text evidence="3">The sequence shown here is derived from an EMBL/GenBank/DDBJ whole genome shotgun (WGS) entry which is preliminary data.</text>
</comment>
<keyword evidence="1" id="KW-0472">Membrane</keyword>
<feature type="transmembrane region" description="Helical" evidence="1">
    <location>
        <begin position="91"/>
        <end position="111"/>
    </location>
</feature>
<evidence type="ECO:0000259" key="2">
    <source>
        <dbReference type="Pfam" id="PF02517"/>
    </source>
</evidence>